<dbReference type="InterPro" id="IPR023009">
    <property type="entry name" value="Tyrosine_recombinase_XerC/XerD"/>
</dbReference>
<feature type="active site" evidence="9">
    <location>
        <position position="263"/>
    </location>
</feature>
<evidence type="ECO:0000256" key="1">
    <source>
        <dbReference type="ARBA" id="ARBA00004496"/>
    </source>
</evidence>
<keyword evidence="5 9" id="KW-0229">DNA integration</keyword>
<feature type="active site" evidence="9">
    <location>
        <position position="169"/>
    </location>
</feature>
<dbReference type="GO" id="GO:0003677">
    <property type="term" value="F:DNA binding"/>
    <property type="evidence" value="ECO:0007669"/>
    <property type="project" value="UniProtKB-UniRule"/>
</dbReference>
<organism evidence="12 13">
    <name type="scientific">Marinoscillum furvescens DSM 4134</name>
    <dbReference type="NCBI Taxonomy" id="1122208"/>
    <lineage>
        <taxon>Bacteria</taxon>
        <taxon>Pseudomonadati</taxon>
        <taxon>Bacteroidota</taxon>
        <taxon>Cytophagia</taxon>
        <taxon>Cytophagales</taxon>
        <taxon>Reichenbachiellaceae</taxon>
        <taxon>Marinoscillum</taxon>
    </lineage>
</organism>
<evidence type="ECO:0000313" key="12">
    <source>
        <dbReference type="EMBL" id="REE01655.1"/>
    </source>
</evidence>
<dbReference type="RefSeq" id="WP_115866935.1">
    <property type="nucleotide sequence ID" value="NZ_QREG01000003.1"/>
</dbReference>
<dbReference type="InterPro" id="IPR013762">
    <property type="entry name" value="Integrase-like_cat_sf"/>
</dbReference>
<dbReference type="HAMAP" id="MF_01808">
    <property type="entry name" value="Recomb_XerC_XerD"/>
    <property type="match status" value="1"/>
</dbReference>
<keyword evidence="8 9" id="KW-0131">Cell cycle</keyword>
<gene>
    <name evidence="9" type="primary">xerC</name>
    <name evidence="12" type="ORF">C7460_103172</name>
</gene>
<dbReference type="Pfam" id="PF00589">
    <property type="entry name" value="Phage_integrase"/>
    <property type="match status" value="1"/>
</dbReference>
<dbReference type="GO" id="GO:0006313">
    <property type="term" value="P:DNA transposition"/>
    <property type="evidence" value="ECO:0007669"/>
    <property type="project" value="UniProtKB-UniRule"/>
</dbReference>
<reference evidence="12 13" key="1">
    <citation type="submission" date="2018-07" db="EMBL/GenBank/DDBJ databases">
        <title>Genomic Encyclopedia of Type Strains, Phase IV (KMG-IV): sequencing the most valuable type-strain genomes for metagenomic binning, comparative biology and taxonomic classification.</title>
        <authorList>
            <person name="Goeker M."/>
        </authorList>
    </citation>
    <scope>NUCLEOTIDE SEQUENCE [LARGE SCALE GENOMIC DNA]</scope>
    <source>
        <strain evidence="12 13">DSM 4134</strain>
    </source>
</reference>
<comment type="caution">
    <text evidence="12">The sequence shown here is derived from an EMBL/GenBank/DDBJ whole genome shotgun (WGS) entry which is preliminary data.</text>
</comment>
<feature type="active site" evidence="9">
    <location>
        <position position="145"/>
    </location>
</feature>
<dbReference type="PANTHER" id="PTHR30349:SF77">
    <property type="entry name" value="TYROSINE RECOMBINASE XERC"/>
    <property type="match status" value="1"/>
</dbReference>
<evidence type="ECO:0000259" key="10">
    <source>
        <dbReference type="PROSITE" id="PS51898"/>
    </source>
</evidence>
<evidence type="ECO:0000259" key="11">
    <source>
        <dbReference type="PROSITE" id="PS51900"/>
    </source>
</evidence>
<comment type="similarity">
    <text evidence="9">Belongs to the 'phage' integrase family. XerC subfamily.</text>
</comment>
<keyword evidence="3 9" id="KW-0132">Cell division</keyword>
<keyword evidence="6 9" id="KW-0238">DNA-binding</keyword>
<dbReference type="InterPro" id="IPR011010">
    <property type="entry name" value="DNA_brk_join_enz"/>
</dbReference>
<dbReference type="GO" id="GO:0051301">
    <property type="term" value="P:cell division"/>
    <property type="evidence" value="ECO:0007669"/>
    <property type="project" value="UniProtKB-KW"/>
</dbReference>
<dbReference type="GO" id="GO:0007059">
    <property type="term" value="P:chromosome segregation"/>
    <property type="evidence" value="ECO:0007669"/>
    <property type="project" value="UniProtKB-UniRule"/>
</dbReference>
<comment type="subcellular location">
    <subcellularLocation>
        <location evidence="1 9">Cytoplasm</location>
    </subcellularLocation>
</comment>
<dbReference type="Proteomes" id="UP000256779">
    <property type="component" value="Unassembled WGS sequence"/>
</dbReference>
<evidence type="ECO:0000256" key="5">
    <source>
        <dbReference type="ARBA" id="ARBA00022908"/>
    </source>
</evidence>
<feature type="domain" description="Tyr recombinase" evidence="10">
    <location>
        <begin position="104"/>
        <end position="285"/>
    </location>
</feature>
<dbReference type="Gene3D" id="1.10.150.130">
    <property type="match status" value="1"/>
</dbReference>
<evidence type="ECO:0000256" key="8">
    <source>
        <dbReference type="ARBA" id="ARBA00023306"/>
    </source>
</evidence>
<keyword evidence="7 9" id="KW-0233">DNA recombination</keyword>
<dbReference type="InterPro" id="IPR002104">
    <property type="entry name" value="Integrase_catalytic"/>
</dbReference>
<dbReference type="PANTHER" id="PTHR30349">
    <property type="entry name" value="PHAGE INTEGRASE-RELATED"/>
    <property type="match status" value="1"/>
</dbReference>
<dbReference type="GO" id="GO:0009037">
    <property type="term" value="F:tyrosine-based site-specific recombinase activity"/>
    <property type="evidence" value="ECO:0007669"/>
    <property type="project" value="UniProtKB-UniRule"/>
</dbReference>
<dbReference type="OrthoDB" id="9801717at2"/>
<evidence type="ECO:0000256" key="4">
    <source>
        <dbReference type="ARBA" id="ARBA00022829"/>
    </source>
</evidence>
<name>A0A3D9L844_MARFU</name>
<dbReference type="SUPFAM" id="SSF56349">
    <property type="entry name" value="DNA breaking-rejoining enzymes"/>
    <property type="match status" value="1"/>
</dbReference>
<accession>A0A3D9L844</accession>
<keyword evidence="4 9" id="KW-0159">Chromosome partition</keyword>
<sequence>MIDPFLRYLQAEKRYSKHTLIAYEKDLDQFSEYLKVTFEIVKSEEATHAHLRGWVVELMEAENSPRTINRKIATLKSYYKFLLSRGYIAKNPASRLKPLKTDKKLPTFVRESEITTLLDQVEFTQDFHGLRDRLIIEMLYATGMRLSELIHLKDLDINSFQGTVKVLGKRNKERVIPIGKFLVKLIQDYQRARNELFGKCDFLLVTDKGVKLYPMVVYKTVQKYLSLVTTASKKSPHVLRHTFATHLLNKGADLNAVKDLLGHSSLSATQVYTHNSMEKLKSVFDQAHPKA</sequence>
<feature type="active site" description="O-(3'-phospho-DNA)-tyrosine intermediate" evidence="9">
    <location>
        <position position="272"/>
    </location>
</feature>
<dbReference type="InterPro" id="IPR050090">
    <property type="entry name" value="Tyrosine_recombinase_XerCD"/>
</dbReference>
<dbReference type="PROSITE" id="PS51900">
    <property type="entry name" value="CB"/>
    <property type="match status" value="1"/>
</dbReference>
<dbReference type="PROSITE" id="PS51898">
    <property type="entry name" value="TYR_RECOMBINASE"/>
    <property type="match status" value="1"/>
</dbReference>
<dbReference type="AlphaFoldDB" id="A0A3D9L844"/>
<comment type="function">
    <text evidence="9">Site-specific tyrosine recombinase, which acts by catalyzing the cutting and rejoining of the recombining DNA molecules. The XerC-XerD complex is essential to convert dimers of the bacterial chromosome into monomers to permit their segregation at cell division. It also contributes to the segregational stability of plasmids.</text>
</comment>
<comment type="subunit">
    <text evidence="9">Forms a cyclic heterotetrameric complex composed of two molecules of XerC and two molecules of XerD.</text>
</comment>
<feature type="active site" evidence="9">
    <location>
        <position position="240"/>
    </location>
</feature>
<dbReference type="InterPro" id="IPR044068">
    <property type="entry name" value="CB"/>
</dbReference>
<dbReference type="InterPro" id="IPR010998">
    <property type="entry name" value="Integrase_recombinase_N"/>
</dbReference>
<proteinExistence type="inferred from homology"/>
<keyword evidence="2 9" id="KW-0963">Cytoplasm</keyword>
<keyword evidence="13" id="KW-1185">Reference proteome</keyword>
<feature type="domain" description="Core-binding (CB)" evidence="11">
    <location>
        <begin position="1"/>
        <end position="83"/>
    </location>
</feature>
<dbReference type="Pfam" id="PF02899">
    <property type="entry name" value="Phage_int_SAM_1"/>
    <property type="match status" value="1"/>
</dbReference>
<evidence type="ECO:0000313" key="13">
    <source>
        <dbReference type="Proteomes" id="UP000256779"/>
    </source>
</evidence>
<dbReference type="InterPro" id="IPR004107">
    <property type="entry name" value="Integrase_SAM-like_N"/>
</dbReference>
<evidence type="ECO:0000256" key="2">
    <source>
        <dbReference type="ARBA" id="ARBA00022490"/>
    </source>
</evidence>
<feature type="active site" evidence="9">
    <location>
        <position position="237"/>
    </location>
</feature>
<protein>
    <recommendedName>
        <fullName evidence="9">Tyrosine recombinase XerC</fullName>
    </recommendedName>
</protein>
<evidence type="ECO:0000256" key="9">
    <source>
        <dbReference type="HAMAP-Rule" id="MF_01808"/>
    </source>
</evidence>
<evidence type="ECO:0000256" key="6">
    <source>
        <dbReference type="ARBA" id="ARBA00023125"/>
    </source>
</evidence>
<dbReference type="GO" id="GO:0005737">
    <property type="term" value="C:cytoplasm"/>
    <property type="evidence" value="ECO:0007669"/>
    <property type="project" value="UniProtKB-SubCell"/>
</dbReference>
<evidence type="ECO:0000256" key="7">
    <source>
        <dbReference type="ARBA" id="ARBA00023172"/>
    </source>
</evidence>
<dbReference type="EMBL" id="QREG01000003">
    <property type="protein sequence ID" value="REE01655.1"/>
    <property type="molecule type" value="Genomic_DNA"/>
</dbReference>
<evidence type="ECO:0000256" key="3">
    <source>
        <dbReference type="ARBA" id="ARBA00022618"/>
    </source>
</evidence>
<dbReference type="Gene3D" id="1.10.443.10">
    <property type="entry name" value="Intergrase catalytic core"/>
    <property type="match status" value="1"/>
</dbReference>